<accession>A0A1F7J0P4</accession>
<dbReference type="AlphaFoldDB" id="A0A1F7J0P4"/>
<dbReference type="Pfam" id="PF13692">
    <property type="entry name" value="Glyco_trans_1_4"/>
    <property type="match status" value="1"/>
</dbReference>
<dbReference type="GO" id="GO:0016757">
    <property type="term" value="F:glycosyltransferase activity"/>
    <property type="evidence" value="ECO:0007669"/>
    <property type="project" value="TreeGrafter"/>
</dbReference>
<dbReference type="SUPFAM" id="SSF53756">
    <property type="entry name" value="UDP-Glycosyltransferase/glycogen phosphorylase"/>
    <property type="match status" value="1"/>
</dbReference>
<gene>
    <name evidence="1" type="ORF">A3A93_04925</name>
</gene>
<proteinExistence type="predicted"/>
<evidence type="ECO:0000313" key="1">
    <source>
        <dbReference type="EMBL" id="OGK49179.1"/>
    </source>
</evidence>
<dbReference type="PANTHER" id="PTHR46401:SF8">
    <property type="entry name" value="BLL6006 PROTEIN"/>
    <property type="match status" value="1"/>
</dbReference>
<dbReference type="Gene3D" id="3.40.50.2000">
    <property type="entry name" value="Glycogen Phosphorylase B"/>
    <property type="match status" value="1"/>
</dbReference>
<dbReference type="PANTHER" id="PTHR46401">
    <property type="entry name" value="GLYCOSYLTRANSFERASE WBBK-RELATED"/>
    <property type="match status" value="1"/>
</dbReference>
<evidence type="ECO:0008006" key="3">
    <source>
        <dbReference type="Google" id="ProtNLM"/>
    </source>
</evidence>
<organism evidence="1 2">
    <name type="scientific">Candidatus Roizmanbacteria bacterium RIFCSPLOWO2_01_FULL_38_12</name>
    <dbReference type="NCBI Taxonomy" id="1802061"/>
    <lineage>
        <taxon>Bacteria</taxon>
        <taxon>Candidatus Roizmaniibacteriota</taxon>
    </lineage>
</organism>
<dbReference type="STRING" id="1802061.A3A93_04925"/>
<protein>
    <recommendedName>
        <fullName evidence="3">Glycosyl transferase family 1 domain-containing protein</fullName>
    </recommendedName>
</protein>
<reference evidence="1 2" key="1">
    <citation type="journal article" date="2016" name="Nat. Commun.">
        <title>Thousands of microbial genomes shed light on interconnected biogeochemical processes in an aquifer system.</title>
        <authorList>
            <person name="Anantharaman K."/>
            <person name="Brown C.T."/>
            <person name="Hug L.A."/>
            <person name="Sharon I."/>
            <person name="Castelle C.J."/>
            <person name="Probst A.J."/>
            <person name="Thomas B.C."/>
            <person name="Singh A."/>
            <person name="Wilkins M.J."/>
            <person name="Karaoz U."/>
            <person name="Brodie E.L."/>
            <person name="Williams K.H."/>
            <person name="Hubbard S.S."/>
            <person name="Banfield J.F."/>
        </authorList>
    </citation>
    <scope>NUCLEOTIDE SEQUENCE [LARGE SCALE GENOMIC DNA]</scope>
</reference>
<sequence>MFFNISIDAGGLCVDQGYGNYVFTINLLCAISRYDRNNKYTAYTFCGSKPFQKKRLSYKVLPKSGFMKLRVSWEELTQRQDVFLGLNQALPFFSRGKMFAFSHGLSFLRYPGFYKKDFERLKIQLHVYLSKSGKIITTSEKVKDELINFAPASKNRIVALLPGIPYDFETYSERKRKKYLLFVGMNHRIKNVNKLVKCFQKLIRKNEYANFKLYLVGPFNRFQSETILVFPTITRQKLKVLYQEAALYVCMSHYESFNFPILEALSQRCPVVALKSAVISEMKKFVHVVNNEQEFIEFGITKTVNQVRVDYGGEVDVDELKKTFSWKSYITKLMKLYHEL</sequence>
<name>A0A1F7J0P4_9BACT</name>
<dbReference type="EMBL" id="MGAL01000004">
    <property type="protein sequence ID" value="OGK49179.1"/>
    <property type="molecule type" value="Genomic_DNA"/>
</dbReference>
<evidence type="ECO:0000313" key="2">
    <source>
        <dbReference type="Proteomes" id="UP000177141"/>
    </source>
</evidence>
<dbReference type="Proteomes" id="UP000177141">
    <property type="component" value="Unassembled WGS sequence"/>
</dbReference>
<comment type="caution">
    <text evidence="1">The sequence shown here is derived from an EMBL/GenBank/DDBJ whole genome shotgun (WGS) entry which is preliminary data.</text>
</comment>